<protein>
    <submittedName>
        <fullName evidence="1">Uncharacterized protein</fullName>
    </submittedName>
</protein>
<accession>A0A0M0G7E9</accession>
<evidence type="ECO:0000313" key="2">
    <source>
        <dbReference type="Proteomes" id="UP000037109"/>
    </source>
</evidence>
<dbReference type="STRING" id="1459.AF332_01930"/>
<organism evidence="1 2">
    <name type="scientific">Sporosarcina globispora</name>
    <name type="common">Bacillus globisporus</name>
    <dbReference type="NCBI Taxonomy" id="1459"/>
    <lineage>
        <taxon>Bacteria</taxon>
        <taxon>Bacillati</taxon>
        <taxon>Bacillota</taxon>
        <taxon>Bacilli</taxon>
        <taxon>Bacillales</taxon>
        <taxon>Caryophanaceae</taxon>
        <taxon>Sporosarcina</taxon>
    </lineage>
</organism>
<dbReference type="InterPro" id="IPR003203">
    <property type="entry name" value="CobU/CobP"/>
</dbReference>
<evidence type="ECO:0000313" key="1">
    <source>
        <dbReference type="EMBL" id="KON85708.1"/>
    </source>
</evidence>
<name>A0A0M0G7E9_SPOGL</name>
<comment type="caution">
    <text evidence="1">The sequence shown here is derived from an EMBL/GenBank/DDBJ whole genome shotgun (WGS) entry which is preliminary data.</text>
</comment>
<proteinExistence type="predicted"/>
<dbReference type="Gene3D" id="3.40.50.300">
    <property type="entry name" value="P-loop containing nucleotide triphosphate hydrolases"/>
    <property type="match status" value="1"/>
</dbReference>
<dbReference type="SUPFAM" id="SSF52540">
    <property type="entry name" value="P-loop containing nucleoside triphosphate hydrolases"/>
    <property type="match status" value="1"/>
</dbReference>
<dbReference type="Proteomes" id="UP000037109">
    <property type="component" value="Unassembled WGS sequence"/>
</dbReference>
<dbReference type="EMBL" id="LGUF01000007">
    <property type="protein sequence ID" value="KON85708.1"/>
    <property type="molecule type" value="Genomic_DNA"/>
</dbReference>
<sequence length="141" mass="16345">MHFVTGGAFNGKSRWVKEFYQLDGTPHKWISAYHDEPAAELDHSLIILEGIEMMIREWAQAIELGEIRDKWREMLAKWLEWEKEDNNRKIVLIGSDISKGIVPMEAADRKWRDASGWAFQDAAAAADRVDLIWYGISQKIK</sequence>
<dbReference type="GO" id="GO:0009236">
    <property type="term" value="P:cobalamin biosynthetic process"/>
    <property type="evidence" value="ECO:0007669"/>
    <property type="project" value="UniProtKB-UniPathway"/>
</dbReference>
<keyword evidence="2" id="KW-1185">Reference proteome</keyword>
<dbReference type="GO" id="GO:0000166">
    <property type="term" value="F:nucleotide binding"/>
    <property type="evidence" value="ECO:0007669"/>
    <property type="project" value="InterPro"/>
</dbReference>
<dbReference type="AlphaFoldDB" id="A0A0M0G7E9"/>
<dbReference type="Pfam" id="PF02283">
    <property type="entry name" value="CobU"/>
    <property type="match status" value="1"/>
</dbReference>
<dbReference type="UniPathway" id="UPA00148">
    <property type="reaction ID" value="UER00236"/>
</dbReference>
<dbReference type="InterPro" id="IPR027417">
    <property type="entry name" value="P-loop_NTPase"/>
</dbReference>
<dbReference type="PATRIC" id="fig|1459.3.peg.412"/>
<gene>
    <name evidence="1" type="ORF">AF332_01930</name>
</gene>
<dbReference type="OrthoDB" id="1766664at2"/>
<dbReference type="RefSeq" id="WP_053433103.1">
    <property type="nucleotide sequence ID" value="NZ_LGUF01000007.1"/>
</dbReference>
<dbReference type="GO" id="GO:0043752">
    <property type="term" value="F:adenosylcobinamide kinase activity"/>
    <property type="evidence" value="ECO:0007669"/>
    <property type="project" value="InterPro"/>
</dbReference>
<reference evidence="2" key="1">
    <citation type="submission" date="2015-07" db="EMBL/GenBank/DDBJ databases">
        <title>Fjat-10036 dsm4.</title>
        <authorList>
            <person name="Liu B."/>
            <person name="Wang J."/>
            <person name="Zhu Y."/>
            <person name="Liu G."/>
            <person name="Chen Q."/>
            <person name="Chen Z."/>
            <person name="Lan J."/>
            <person name="Che J."/>
            <person name="Ge C."/>
            <person name="Shi H."/>
            <person name="Pan Z."/>
            <person name="Liu X."/>
        </authorList>
    </citation>
    <scope>NUCLEOTIDE SEQUENCE [LARGE SCALE GENOMIC DNA]</scope>
    <source>
        <strain evidence="2">DSM 4</strain>
    </source>
</reference>